<comment type="caution">
    <text evidence="1">The sequence shown here is derived from an EMBL/GenBank/DDBJ whole genome shotgun (WGS) entry which is preliminary data.</text>
</comment>
<name>A0A844WBE6_9RHOB</name>
<proteinExistence type="predicted"/>
<protein>
    <recommendedName>
        <fullName evidence="3">Hydroxyneurosporene synthase (CrtC)</fullName>
    </recommendedName>
</protein>
<reference evidence="1 2" key="1">
    <citation type="submission" date="2019-11" db="EMBL/GenBank/DDBJ databases">
        <title>Pseudooceanicola pacifica sp. nov., isolated from deep-sea sediment of the Pacific Ocean.</title>
        <authorList>
            <person name="Lyu L."/>
        </authorList>
    </citation>
    <scope>NUCLEOTIDE SEQUENCE [LARGE SCALE GENOMIC DNA]</scope>
    <source>
        <strain evidence="1 2">216_PA32_1</strain>
    </source>
</reference>
<organism evidence="1 2">
    <name type="scientific">Pseudooceanicola pacificus</name>
    <dbReference type="NCBI Taxonomy" id="2676438"/>
    <lineage>
        <taxon>Bacteria</taxon>
        <taxon>Pseudomonadati</taxon>
        <taxon>Pseudomonadota</taxon>
        <taxon>Alphaproteobacteria</taxon>
        <taxon>Rhodobacterales</taxon>
        <taxon>Paracoccaceae</taxon>
        <taxon>Pseudooceanicola</taxon>
    </lineage>
</organism>
<dbReference type="Proteomes" id="UP000443843">
    <property type="component" value="Unassembled WGS sequence"/>
</dbReference>
<dbReference type="AlphaFoldDB" id="A0A844WBE6"/>
<evidence type="ECO:0008006" key="3">
    <source>
        <dbReference type="Google" id="ProtNLM"/>
    </source>
</evidence>
<evidence type="ECO:0000313" key="2">
    <source>
        <dbReference type="Proteomes" id="UP000443843"/>
    </source>
</evidence>
<accession>A0A844WBE6</accession>
<keyword evidence="2" id="KW-1185">Reference proteome</keyword>
<sequence>MLSEQDDNIGHQLPTTFNHVVSSDDRWTERYWYSGAPIDSGDVLLDMGLGWYPNKNVMDMFAGITVDNVQYSYRVSRTLGSTPLETAAGPLRYEIVEGLKHHRITLGQNDSGLSFEIDWLASFAGLEEHQSFRRKRNRVEEDLIRMTQFGRMQGWIQLGDRRIEVTPDTWYAQRDHSWGIRSVMQTDMMSNDSLPAYKDFFWFWLTYQFEDFAMSLFLKEREPGHPFFLSGLEVDKAGEEREITAIEHDIEWADDPLGQTWSGGTLLLKYADGGTRELTLHPQPARFFLKGGGYGGHRGWNHGDNKGRLHSDHYVWDLSDPEIRRQARQLGDHFTKVTCDGRTGYGMSEYGVARGYPKYEIAQKHEPL</sequence>
<dbReference type="EMBL" id="WNXQ01000004">
    <property type="protein sequence ID" value="MWB78128.1"/>
    <property type="molecule type" value="Genomic_DNA"/>
</dbReference>
<dbReference type="RefSeq" id="WP_160382396.1">
    <property type="nucleotide sequence ID" value="NZ_WNXQ01000004.1"/>
</dbReference>
<gene>
    <name evidence="1" type="ORF">GLS40_08845</name>
</gene>
<evidence type="ECO:0000313" key="1">
    <source>
        <dbReference type="EMBL" id="MWB78128.1"/>
    </source>
</evidence>
<dbReference type="SUPFAM" id="SSF159245">
    <property type="entry name" value="AttH-like"/>
    <property type="match status" value="1"/>
</dbReference>